<dbReference type="Proteomes" id="UP000019586">
    <property type="component" value="Chromosome"/>
</dbReference>
<gene>
    <name evidence="1" type="ORF">KPNJ2_02143</name>
</gene>
<evidence type="ECO:0000313" key="1">
    <source>
        <dbReference type="EMBL" id="AHM78923.1"/>
    </source>
</evidence>
<accession>W8UTE0</accession>
<sequence>MTIIVDDDEIISLLYMILPSIRKKPYMLNATDFLK</sequence>
<dbReference type="EMBL" id="CP006918">
    <property type="protein sequence ID" value="AHM78923.1"/>
    <property type="molecule type" value="Genomic_DNA"/>
</dbReference>
<proteinExistence type="predicted"/>
<evidence type="ECO:0000313" key="2">
    <source>
        <dbReference type="Proteomes" id="UP000019586"/>
    </source>
</evidence>
<organism evidence="1 2">
    <name type="scientific">Klebsiella pneumoniae 30684/NJST258_2</name>
    <dbReference type="NCBI Taxonomy" id="1420013"/>
    <lineage>
        <taxon>Bacteria</taxon>
        <taxon>Pseudomonadati</taxon>
        <taxon>Pseudomonadota</taxon>
        <taxon>Gammaproteobacteria</taxon>
        <taxon>Enterobacterales</taxon>
        <taxon>Enterobacteriaceae</taxon>
        <taxon>Klebsiella/Raoultella group</taxon>
        <taxon>Klebsiella</taxon>
        <taxon>Klebsiella pneumoniae complex</taxon>
    </lineage>
</organism>
<reference evidence="1 2" key="1">
    <citation type="journal article" date="2014" name="Proc. Natl. Acad. Sci. U.S.A.">
        <title>Molecular dissection of the evolution of carbapenem-resistant multilocus sequence type 258 Klebsiella pneumoniae.</title>
        <authorList>
            <person name="Deleo F.R."/>
            <person name="Chen L."/>
            <person name="Porcella S.F."/>
            <person name="Martens C.A."/>
            <person name="Kobayashi S.D."/>
            <person name="Porter A.R."/>
            <person name="Chavda K.D."/>
            <person name="Jacobs M.R."/>
            <person name="Mathema B."/>
            <person name="Olsen R.J."/>
            <person name="Bonomo R.A."/>
            <person name="Musser J.M."/>
            <person name="Kreiswirth B.N."/>
        </authorList>
    </citation>
    <scope>NUCLEOTIDE SEQUENCE [LARGE SCALE GENOMIC DNA]</scope>
    <source>
        <strain evidence="1">30684/NJST258_2</strain>
    </source>
</reference>
<dbReference type="HOGENOM" id="CLU_3365419_0_0_6"/>
<name>W8UTE0_KLEPN</name>
<protein>
    <submittedName>
        <fullName evidence="1">Uncharacterized protein</fullName>
    </submittedName>
</protein>
<dbReference type="KEGG" id="kps:KPNJ2_02143"/>
<dbReference type="AlphaFoldDB" id="W8UTE0"/>